<comment type="similarity">
    <text evidence="1 8">Belongs to the endoribonuclease YbeY family.</text>
</comment>
<dbReference type="InterPro" id="IPR002036">
    <property type="entry name" value="YbeY"/>
</dbReference>
<evidence type="ECO:0000256" key="1">
    <source>
        <dbReference type="ARBA" id="ARBA00010875"/>
    </source>
</evidence>
<dbReference type="GO" id="GO:0004222">
    <property type="term" value="F:metalloendopeptidase activity"/>
    <property type="evidence" value="ECO:0007669"/>
    <property type="project" value="InterPro"/>
</dbReference>
<comment type="cofactor">
    <cofactor evidence="8">
        <name>Zn(2+)</name>
        <dbReference type="ChEBI" id="CHEBI:29105"/>
    </cofactor>
    <text evidence="8">Binds 1 zinc ion.</text>
</comment>
<evidence type="ECO:0000256" key="6">
    <source>
        <dbReference type="ARBA" id="ARBA00022801"/>
    </source>
</evidence>
<keyword evidence="5 8" id="KW-0255">Endonuclease</keyword>
<keyword evidence="3 8" id="KW-0540">Nuclease</keyword>
<dbReference type="OrthoDB" id="9807740at2"/>
<dbReference type="RefSeq" id="WP_058510225.1">
    <property type="nucleotide sequence ID" value="NZ_DAIOMV010000001.1"/>
</dbReference>
<dbReference type="Gene3D" id="3.40.390.30">
    <property type="entry name" value="Metalloproteases ('zincins'), catalytic domain"/>
    <property type="match status" value="1"/>
</dbReference>
<keyword evidence="8" id="KW-0963">Cytoplasm</keyword>
<organism evidence="9 10">
    <name type="scientific">Legionella steelei</name>
    <dbReference type="NCBI Taxonomy" id="947033"/>
    <lineage>
        <taxon>Bacteria</taxon>
        <taxon>Pseudomonadati</taxon>
        <taxon>Pseudomonadota</taxon>
        <taxon>Gammaproteobacteria</taxon>
        <taxon>Legionellales</taxon>
        <taxon>Legionellaceae</taxon>
        <taxon>Legionella</taxon>
    </lineage>
</organism>
<protein>
    <recommendedName>
        <fullName evidence="8">Endoribonuclease YbeY</fullName>
        <ecNumber evidence="8">3.1.-.-</ecNumber>
    </recommendedName>
</protein>
<dbReference type="GO" id="GO:0006364">
    <property type="term" value="P:rRNA processing"/>
    <property type="evidence" value="ECO:0007669"/>
    <property type="project" value="UniProtKB-UniRule"/>
</dbReference>
<evidence type="ECO:0000256" key="4">
    <source>
        <dbReference type="ARBA" id="ARBA00022723"/>
    </source>
</evidence>
<comment type="caution">
    <text evidence="9">The sequence shown here is derived from an EMBL/GenBank/DDBJ whole genome shotgun (WGS) entry which is preliminary data.</text>
</comment>
<dbReference type="SUPFAM" id="SSF55486">
    <property type="entry name" value="Metalloproteases ('zincins'), catalytic domain"/>
    <property type="match status" value="1"/>
</dbReference>
<keyword evidence="7 8" id="KW-0862">Zinc</keyword>
<dbReference type="Proteomes" id="UP000054926">
    <property type="component" value="Unassembled WGS sequence"/>
</dbReference>
<evidence type="ECO:0000256" key="7">
    <source>
        <dbReference type="ARBA" id="ARBA00022833"/>
    </source>
</evidence>
<name>A0A0W0ZGH8_9GAMM</name>
<keyword evidence="6 8" id="KW-0378">Hydrolase</keyword>
<reference evidence="9 10" key="1">
    <citation type="submission" date="2015-11" db="EMBL/GenBank/DDBJ databases">
        <title>Genomic analysis of 38 Legionella species identifies large and diverse effector repertoires.</title>
        <authorList>
            <person name="Burstein D."/>
            <person name="Amaro F."/>
            <person name="Zusman T."/>
            <person name="Lifshitz Z."/>
            <person name="Cohen O."/>
            <person name="Gilbert J.A."/>
            <person name="Pupko T."/>
            <person name="Shuman H.A."/>
            <person name="Segal G."/>
        </authorList>
    </citation>
    <scope>NUCLEOTIDE SEQUENCE [LARGE SCALE GENOMIC DNA]</scope>
    <source>
        <strain evidence="9 10">IMVS3376</strain>
    </source>
</reference>
<evidence type="ECO:0000256" key="5">
    <source>
        <dbReference type="ARBA" id="ARBA00022759"/>
    </source>
</evidence>
<comment type="function">
    <text evidence="8">Single strand-specific metallo-endoribonuclease involved in late-stage 70S ribosome quality control and in maturation of the 3' terminus of the 16S rRNA.</text>
</comment>
<dbReference type="NCBIfam" id="TIGR00043">
    <property type="entry name" value="rRNA maturation RNase YbeY"/>
    <property type="match status" value="1"/>
</dbReference>
<dbReference type="STRING" id="947033.Lste_1263"/>
<dbReference type="HAMAP" id="MF_00009">
    <property type="entry name" value="Endoribonucl_YbeY"/>
    <property type="match status" value="1"/>
</dbReference>
<accession>A0A0W0ZGH8</accession>
<keyword evidence="2 8" id="KW-0690">Ribosome biogenesis</keyword>
<feature type="binding site" evidence="8">
    <location>
        <position position="124"/>
    </location>
    <ligand>
        <name>Zn(2+)</name>
        <dbReference type="ChEBI" id="CHEBI:29105"/>
        <note>catalytic</note>
    </ligand>
</feature>
<keyword evidence="8" id="KW-0698">rRNA processing</keyword>
<gene>
    <name evidence="8 9" type="primary">ybeY</name>
    <name evidence="9" type="ORF">Lste_1263</name>
</gene>
<dbReference type="EC" id="3.1.-.-" evidence="8"/>
<sequence>MNYYIDVQNATDESLPVSEDELTRLAHLALRDYQKEAELTIRLVTPEEMTYLNHTYRKQNKTTNVLAFPSSLPPELQLECPLLGDVVICPHVLLEESNQLSKPLEAHWALILIHGILHLLGYDHIKDDEATIMQAIEIKLLAELGFPNPYTAEDIELE</sequence>
<keyword evidence="4 8" id="KW-0479">Metal-binding</keyword>
<evidence type="ECO:0000313" key="9">
    <source>
        <dbReference type="EMBL" id="KTD68105.1"/>
    </source>
</evidence>
<dbReference type="GO" id="GO:0008270">
    <property type="term" value="F:zinc ion binding"/>
    <property type="evidence" value="ECO:0007669"/>
    <property type="project" value="UniProtKB-UniRule"/>
</dbReference>
<evidence type="ECO:0000256" key="3">
    <source>
        <dbReference type="ARBA" id="ARBA00022722"/>
    </source>
</evidence>
<dbReference type="PROSITE" id="PS01306">
    <property type="entry name" value="UPF0054"/>
    <property type="match status" value="1"/>
</dbReference>
<dbReference type="EMBL" id="LNYY01000019">
    <property type="protein sequence ID" value="KTD68105.1"/>
    <property type="molecule type" value="Genomic_DNA"/>
</dbReference>
<dbReference type="PANTHER" id="PTHR46986:SF1">
    <property type="entry name" value="ENDORIBONUCLEASE YBEY, CHLOROPLASTIC"/>
    <property type="match status" value="1"/>
</dbReference>
<dbReference type="InterPro" id="IPR020549">
    <property type="entry name" value="YbeY_CS"/>
</dbReference>
<keyword evidence="10" id="KW-1185">Reference proteome</keyword>
<evidence type="ECO:0000313" key="10">
    <source>
        <dbReference type="Proteomes" id="UP000054926"/>
    </source>
</evidence>
<dbReference type="GO" id="GO:0005737">
    <property type="term" value="C:cytoplasm"/>
    <property type="evidence" value="ECO:0007669"/>
    <property type="project" value="UniProtKB-SubCell"/>
</dbReference>
<dbReference type="InterPro" id="IPR023091">
    <property type="entry name" value="MetalPrtase_cat_dom_sf_prd"/>
</dbReference>
<evidence type="ECO:0000256" key="8">
    <source>
        <dbReference type="HAMAP-Rule" id="MF_00009"/>
    </source>
</evidence>
<dbReference type="AlphaFoldDB" id="A0A0W0ZGH8"/>
<dbReference type="PANTHER" id="PTHR46986">
    <property type="entry name" value="ENDORIBONUCLEASE YBEY, CHLOROPLASTIC"/>
    <property type="match status" value="1"/>
</dbReference>
<dbReference type="GO" id="GO:0004521">
    <property type="term" value="F:RNA endonuclease activity"/>
    <property type="evidence" value="ECO:0007669"/>
    <property type="project" value="UniProtKB-UniRule"/>
</dbReference>
<comment type="subcellular location">
    <subcellularLocation>
        <location evidence="8">Cytoplasm</location>
    </subcellularLocation>
</comment>
<evidence type="ECO:0000256" key="2">
    <source>
        <dbReference type="ARBA" id="ARBA00022517"/>
    </source>
</evidence>
<feature type="binding site" evidence="8">
    <location>
        <position position="114"/>
    </location>
    <ligand>
        <name>Zn(2+)</name>
        <dbReference type="ChEBI" id="CHEBI:29105"/>
        <note>catalytic</note>
    </ligand>
</feature>
<proteinExistence type="inferred from homology"/>
<dbReference type="PATRIC" id="fig|947033.5.peg.1346"/>
<dbReference type="Pfam" id="PF02130">
    <property type="entry name" value="YbeY"/>
    <property type="match status" value="1"/>
</dbReference>
<feature type="binding site" evidence="8">
    <location>
        <position position="118"/>
    </location>
    <ligand>
        <name>Zn(2+)</name>
        <dbReference type="ChEBI" id="CHEBI:29105"/>
        <note>catalytic</note>
    </ligand>
</feature>